<evidence type="ECO:0000313" key="2">
    <source>
        <dbReference type="EMBL" id="DAD68039.1"/>
    </source>
</evidence>
<sequence>MLTGKLIMMELNDWLTILGALGGLEAIKWMVNFYVNRKTDARKEDASADSMEDENERKQVDWLEDRIAQRDTKIDAIYVELRNEQNDKLIWIHKCHELELQLKDAEHNRCDRPDNDCSRRIPPRRVTITKDKEEKK</sequence>
<feature type="compositionally biased region" description="Basic and acidic residues" evidence="1">
    <location>
        <begin position="108"/>
        <end position="119"/>
    </location>
</feature>
<protein>
    <submittedName>
        <fullName evidence="2">Holin</fullName>
    </submittedName>
</protein>
<name>A0A8S5LDL9_9CAUD</name>
<feature type="region of interest" description="Disordered" evidence="1">
    <location>
        <begin position="108"/>
        <end position="136"/>
    </location>
</feature>
<organism evidence="2">
    <name type="scientific">Siphoviridae sp. ctCCX1</name>
    <dbReference type="NCBI Taxonomy" id="2823567"/>
    <lineage>
        <taxon>Viruses</taxon>
        <taxon>Duplodnaviria</taxon>
        <taxon>Heunggongvirae</taxon>
        <taxon>Uroviricota</taxon>
        <taxon>Caudoviricetes</taxon>
    </lineage>
</organism>
<reference evidence="2" key="1">
    <citation type="journal article" date="2021" name="Proc. Natl. Acad. Sci. U.S.A.">
        <title>A Catalog of Tens of Thousands of Viruses from Human Metagenomes Reveals Hidden Associations with Chronic Diseases.</title>
        <authorList>
            <person name="Tisza M.J."/>
            <person name="Buck C.B."/>
        </authorList>
    </citation>
    <scope>NUCLEOTIDE SEQUENCE</scope>
    <source>
        <strain evidence="2">CtCCX1</strain>
    </source>
</reference>
<evidence type="ECO:0000256" key="1">
    <source>
        <dbReference type="SAM" id="MobiDB-lite"/>
    </source>
</evidence>
<proteinExistence type="predicted"/>
<accession>A0A8S5LDL9</accession>
<dbReference type="EMBL" id="BK014690">
    <property type="protein sequence ID" value="DAD68039.1"/>
    <property type="molecule type" value="Genomic_DNA"/>
</dbReference>